<keyword evidence="2" id="KW-1185">Reference proteome</keyword>
<sequence>MERKLTIYYESNSQIDEDALFEHIHRFFCENPEDPDVDNCPLYAMTAQNVLD</sequence>
<proteinExistence type="predicted"/>
<gene>
    <name evidence="1" type="primary">110</name>
    <name evidence="1" type="ORF">SEA_GILSON_110</name>
</gene>
<evidence type="ECO:0000313" key="2">
    <source>
        <dbReference type="Proteomes" id="UP000284334"/>
    </source>
</evidence>
<reference evidence="1 2" key="1">
    <citation type="submission" date="2018-10" db="EMBL/GenBank/DDBJ databases">
        <authorList>
            <person name="Soria N.A."/>
            <person name="Batley M.G."/>
            <person name="Hanafy A."/>
            <person name="Singh N."/>
            <person name="Shaffer C.D."/>
            <person name="Weston-Hafer K.A."/>
            <person name="Russell D.A."/>
            <person name="Pope W.H."/>
            <person name="Jacobs-Sera D."/>
            <person name="Hendrix R.W."/>
            <person name="Hatfull G.F."/>
        </authorList>
    </citation>
    <scope>NUCLEOTIDE SEQUENCE [LARGE SCALE GENOMIC DNA]</scope>
</reference>
<dbReference type="KEGG" id="vg:55612801"/>
<protein>
    <submittedName>
        <fullName evidence="1">Uncharacterized protein</fullName>
    </submittedName>
</protein>
<dbReference type="RefSeq" id="YP_009842565.1">
    <property type="nucleotide sequence ID" value="NC_048742.1"/>
</dbReference>
<name>A0A3Q9R4U2_9CAUD</name>
<dbReference type="EMBL" id="MK061412">
    <property type="protein sequence ID" value="AZU97180.1"/>
    <property type="molecule type" value="Genomic_DNA"/>
</dbReference>
<accession>A0A3Q9R4U2</accession>
<evidence type="ECO:0000313" key="1">
    <source>
        <dbReference type="EMBL" id="AZU97180.1"/>
    </source>
</evidence>
<dbReference type="GeneID" id="55612801"/>
<organism evidence="1 2">
    <name type="scientific">Streptomyces phage Gilson</name>
    <dbReference type="NCBI Taxonomy" id="2488789"/>
    <lineage>
        <taxon>Viruses</taxon>
        <taxon>Duplodnaviria</taxon>
        <taxon>Heunggongvirae</taxon>
        <taxon>Uroviricota</taxon>
        <taxon>Caudoviricetes</taxon>
        <taxon>Stanwilliamsviridae</taxon>
        <taxon>Loccivirinae</taxon>
        <taxon>Gilsonvirus</taxon>
        <taxon>Gilsonvirus gilson</taxon>
    </lineage>
</organism>
<dbReference type="Proteomes" id="UP000284334">
    <property type="component" value="Segment"/>
</dbReference>